<feature type="domain" description="N-acetyltransferase" evidence="2">
    <location>
        <begin position="27"/>
        <end position="213"/>
    </location>
</feature>
<dbReference type="InterPro" id="IPR000182">
    <property type="entry name" value="GNAT_dom"/>
</dbReference>
<sequence length="215" mass="24138">MSNLTEWRIEPISSNDEGCCFYLDYYKPFRLAALEQDPDAFGSTYDREINFTDDEWLSRINNPLVKTFVAVRLHDRKVLSATSLIGPMPNPDPASNPFQASSEMRDASDHHHQNHAEASSVSFQITGVYTLPEARRQGLAKMLAEIAIGEAVAYAEQYGKRLELSLIVYTSNSGAMLFYESCGFVASVEGPRESFNPHKNASADEICMHYRKSPE</sequence>
<gene>
    <name evidence="3" type="ORF">Daesc_000877</name>
</gene>
<reference evidence="3 4" key="1">
    <citation type="journal article" date="2024" name="Front Chem Biol">
        <title>Unveiling the potential of Daldinia eschscholtzii MFLUCC 19-0629 through bioactivity and bioinformatics studies for enhanced sustainable agriculture production.</title>
        <authorList>
            <person name="Brooks S."/>
            <person name="Weaver J.A."/>
            <person name="Klomchit A."/>
            <person name="Alharthi S.A."/>
            <person name="Onlamun T."/>
            <person name="Nurani R."/>
            <person name="Vong T.K."/>
            <person name="Alberti F."/>
            <person name="Greco C."/>
        </authorList>
    </citation>
    <scope>NUCLEOTIDE SEQUENCE [LARGE SCALE GENOMIC DNA]</scope>
    <source>
        <strain evidence="3">MFLUCC 19-0629</strain>
    </source>
</reference>
<dbReference type="InterPro" id="IPR016181">
    <property type="entry name" value="Acyl_CoA_acyltransferase"/>
</dbReference>
<dbReference type="SUPFAM" id="SSF55729">
    <property type="entry name" value="Acyl-CoA N-acyltransferases (Nat)"/>
    <property type="match status" value="1"/>
</dbReference>
<feature type="compositionally biased region" description="Basic and acidic residues" evidence="1">
    <location>
        <begin position="103"/>
        <end position="115"/>
    </location>
</feature>
<keyword evidence="4" id="KW-1185">Reference proteome</keyword>
<dbReference type="Gene3D" id="3.40.630.30">
    <property type="match status" value="1"/>
</dbReference>
<accession>A0AAX6N007</accession>
<proteinExistence type="predicted"/>
<dbReference type="CDD" id="cd04301">
    <property type="entry name" value="NAT_SF"/>
    <property type="match status" value="1"/>
</dbReference>
<feature type="region of interest" description="Disordered" evidence="1">
    <location>
        <begin position="84"/>
        <end position="118"/>
    </location>
</feature>
<dbReference type="GO" id="GO:0016747">
    <property type="term" value="F:acyltransferase activity, transferring groups other than amino-acyl groups"/>
    <property type="evidence" value="ECO:0007669"/>
    <property type="project" value="InterPro"/>
</dbReference>
<dbReference type="AlphaFoldDB" id="A0AAX6N007"/>
<dbReference type="EMBL" id="JBANMG010000001">
    <property type="protein sequence ID" value="KAK6958084.1"/>
    <property type="molecule type" value="Genomic_DNA"/>
</dbReference>
<evidence type="ECO:0000259" key="2">
    <source>
        <dbReference type="PROSITE" id="PS51186"/>
    </source>
</evidence>
<evidence type="ECO:0000256" key="1">
    <source>
        <dbReference type="SAM" id="MobiDB-lite"/>
    </source>
</evidence>
<evidence type="ECO:0000313" key="3">
    <source>
        <dbReference type="EMBL" id="KAK6958084.1"/>
    </source>
</evidence>
<evidence type="ECO:0000313" key="4">
    <source>
        <dbReference type="Proteomes" id="UP001369815"/>
    </source>
</evidence>
<dbReference type="Pfam" id="PF00583">
    <property type="entry name" value="Acetyltransf_1"/>
    <property type="match status" value="1"/>
</dbReference>
<protein>
    <recommendedName>
        <fullName evidence="2">N-acetyltransferase domain-containing protein</fullName>
    </recommendedName>
</protein>
<name>A0AAX6N007_9PEZI</name>
<dbReference type="PROSITE" id="PS51186">
    <property type="entry name" value="GNAT"/>
    <property type="match status" value="1"/>
</dbReference>
<dbReference type="Proteomes" id="UP001369815">
    <property type="component" value="Unassembled WGS sequence"/>
</dbReference>
<comment type="caution">
    <text evidence="3">The sequence shown here is derived from an EMBL/GenBank/DDBJ whole genome shotgun (WGS) entry which is preliminary data.</text>
</comment>
<organism evidence="3 4">
    <name type="scientific">Daldinia eschscholtzii</name>
    <dbReference type="NCBI Taxonomy" id="292717"/>
    <lineage>
        <taxon>Eukaryota</taxon>
        <taxon>Fungi</taxon>
        <taxon>Dikarya</taxon>
        <taxon>Ascomycota</taxon>
        <taxon>Pezizomycotina</taxon>
        <taxon>Sordariomycetes</taxon>
        <taxon>Xylariomycetidae</taxon>
        <taxon>Xylariales</taxon>
        <taxon>Hypoxylaceae</taxon>
        <taxon>Daldinia</taxon>
    </lineage>
</organism>